<dbReference type="AlphaFoldDB" id="A0A016VRP5"/>
<proteinExistence type="predicted"/>
<accession>A0A016VRP5</accession>
<evidence type="ECO:0000313" key="2">
    <source>
        <dbReference type="Proteomes" id="UP000024635"/>
    </source>
</evidence>
<reference evidence="2" key="1">
    <citation type="journal article" date="2015" name="Nat. Genet.">
        <title>The genome and transcriptome of the zoonotic hookworm Ancylostoma ceylanicum identify infection-specific gene families.</title>
        <authorList>
            <person name="Schwarz E.M."/>
            <person name="Hu Y."/>
            <person name="Antoshechkin I."/>
            <person name="Miller M.M."/>
            <person name="Sternberg P.W."/>
            <person name="Aroian R.V."/>
        </authorList>
    </citation>
    <scope>NUCLEOTIDE SEQUENCE</scope>
    <source>
        <strain evidence="2">HY135</strain>
    </source>
</reference>
<dbReference type="EMBL" id="JARK01001341">
    <property type="protein sequence ID" value="EYC29981.1"/>
    <property type="molecule type" value="Genomic_DNA"/>
</dbReference>
<gene>
    <name evidence="1" type="primary">Acey_s0005.g2372</name>
    <name evidence="1" type="ORF">Y032_0005g2372</name>
</gene>
<keyword evidence="2" id="KW-1185">Reference proteome</keyword>
<organism evidence="1 2">
    <name type="scientific">Ancylostoma ceylanicum</name>
    <dbReference type="NCBI Taxonomy" id="53326"/>
    <lineage>
        <taxon>Eukaryota</taxon>
        <taxon>Metazoa</taxon>
        <taxon>Ecdysozoa</taxon>
        <taxon>Nematoda</taxon>
        <taxon>Chromadorea</taxon>
        <taxon>Rhabditida</taxon>
        <taxon>Rhabditina</taxon>
        <taxon>Rhabditomorpha</taxon>
        <taxon>Strongyloidea</taxon>
        <taxon>Ancylostomatidae</taxon>
        <taxon>Ancylostomatinae</taxon>
        <taxon>Ancylostoma</taxon>
    </lineage>
</organism>
<comment type="caution">
    <text evidence="1">The sequence shown here is derived from an EMBL/GenBank/DDBJ whole genome shotgun (WGS) entry which is preliminary data.</text>
</comment>
<dbReference type="Proteomes" id="UP000024635">
    <property type="component" value="Unassembled WGS sequence"/>
</dbReference>
<name>A0A016VRP5_9BILA</name>
<protein>
    <submittedName>
        <fullName evidence="1">Uncharacterized protein</fullName>
    </submittedName>
</protein>
<sequence>MLRKPVPKPDGFRERDEITYYPRALRTCTLSPRPVLIRLDFRRKLISAEVTSGLSRSLTRPCKKRIARKILDTL</sequence>
<evidence type="ECO:0000313" key="1">
    <source>
        <dbReference type="EMBL" id="EYC29981.1"/>
    </source>
</evidence>